<comment type="subcellular location">
    <subcellularLocation>
        <location evidence="1">Membrane</location>
        <topology evidence="1">Single-pass type I membrane protein</topology>
    </subcellularLocation>
</comment>
<keyword evidence="2 9" id="KW-0812">Transmembrane</keyword>
<keyword evidence="3 10" id="KW-0732">Signal</keyword>
<dbReference type="GO" id="GO:0071222">
    <property type="term" value="P:cellular response to lipopolysaccharide"/>
    <property type="evidence" value="ECO:0007669"/>
    <property type="project" value="Ensembl"/>
</dbReference>
<dbReference type="InterPro" id="IPR047164">
    <property type="entry name" value="OX2G-like"/>
</dbReference>
<keyword evidence="8" id="KW-0393">Immunoglobulin domain</keyword>
<dbReference type="GO" id="GO:0030424">
    <property type="term" value="C:axon"/>
    <property type="evidence" value="ECO:0000318"/>
    <property type="project" value="GO_Central"/>
</dbReference>
<accession>A0A5F8G6Q8</accession>
<evidence type="ECO:0000259" key="11">
    <source>
        <dbReference type="PROSITE" id="PS50835"/>
    </source>
</evidence>
<dbReference type="InterPro" id="IPR013783">
    <property type="entry name" value="Ig-like_fold"/>
</dbReference>
<reference evidence="12" key="3">
    <citation type="submission" date="2025-09" db="UniProtKB">
        <authorList>
            <consortium name="Ensembl"/>
        </authorList>
    </citation>
    <scope>IDENTIFICATION</scope>
</reference>
<dbReference type="GO" id="GO:1904465">
    <property type="term" value="P:negative regulation of matrix metallopeptidase secretion"/>
    <property type="evidence" value="ECO:0007669"/>
    <property type="project" value="Ensembl"/>
</dbReference>
<dbReference type="STRING" id="13616.ENSMODP00000043124"/>
<dbReference type="GO" id="GO:0016020">
    <property type="term" value="C:membrane"/>
    <property type="evidence" value="ECO:0007669"/>
    <property type="project" value="UniProtKB-SubCell"/>
</dbReference>
<dbReference type="AlphaFoldDB" id="A0A5F8G6Q8"/>
<dbReference type="CDD" id="cd00096">
    <property type="entry name" value="Ig"/>
    <property type="match status" value="1"/>
</dbReference>
<evidence type="ECO:0000256" key="3">
    <source>
        <dbReference type="ARBA" id="ARBA00022729"/>
    </source>
</evidence>
<dbReference type="SMART" id="SM00409">
    <property type="entry name" value="IG"/>
    <property type="match status" value="2"/>
</dbReference>
<dbReference type="GO" id="GO:0043032">
    <property type="term" value="P:positive regulation of macrophage activation"/>
    <property type="evidence" value="ECO:0007669"/>
    <property type="project" value="Ensembl"/>
</dbReference>
<dbReference type="Ensembl" id="ENSMODT00000060760.1">
    <property type="protein sequence ID" value="ENSMODP00000043124.1"/>
    <property type="gene ID" value="ENSMODG00000043948.1"/>
</dbReference>
<dbReference type="GO" id="GO:0009986">
    <property type="term" value="C:cell surface"/>
    <property type="evidence" value="ECO:0000318"/>
    <property type="project" value="GO_Central"/>
</dbReference>
<dbReference type="Proteomes" id="UP000002280">
    <property type="component" value="Chromosome 4"/>
</dbReference>
<feature type="transmembrane region" description="Helical" evidence="9">
    <location>
        <begin position="240"/>
        <end position="263"/>
    </location>
</feature>
<dbReference type="GO" id="GO:0071346">
    <property type="term" value="P:cellular response to type II interferon"/>
    <property type="evidence" value="ECO:0007669"/>
    <property type="project" value="Ensembl"/>
</dbReference>
<dbReference type="Pfam" id="PF08205">
    <property type="entry name" value="C2-set_2"/>
    <property type="match status" value="1"/>
</dbReference>
<evidence type="ECO:0000313" key="13">
    <source>
        <dbReference type="Proteomes" id="UP000002280"/>
    </source>
</evidence>
<dbReference type="PROSITE" id="PS50835">
    <property type="entry name" value="IG_LIKE"/>
    <property type="match status" value="2"/>
</dbReference>
<evidence type="ECO:0000256" key="6">
    <source>
        <dbReference type="ARBA" id="ARBA00023157"/>
    </source>
</evidence>
<gene>
    <name evidence="12" type="primary">CD200</name>
</gene>
<keyword evidence="6" id="KW-1015">Disulfide bond</keyword>
<feature type="domain" description="Ig-like" evidence="11">
    <location>
        <begin position="12"/>
        <end position="132"/>
    </location>
</feature>
<dbReference type="InterPro" id="IPR013151">
    <property type="entry name" value="Immunoglobulin_dom"/>
</dbReference>
<protein>
    <submittedName>
        <fullName evidence="12">CD200 molecule</fullName>
    </submittedName>
</protein>
<feature type="signal peptide" evidence="10">
    <location>
        <begin position="1"/>
        <end position="30"/>
    </location>
</feature>
<dbReference type="PANTHER" id="PTHR46841">
    <property type="entry name" value="OX-2 MEMBRANE GLYCOPROTEIN"/>
    <property type="match status" value="1"/>
</dbReference>
<evidence type="ECO:0000256" key="7">
    <source>
        <dbReference type="ARBA" id="ARBA00023180"/>
    </source>
</evidence>
<evidence type="ECO:0000256" key="5">
    <source>
        <dbReference type="ARBA" id="ARBA00023136"/>
    </source>
</evidence>
<dbReference type="GeneTree" id="ENSGT00530000063970"/>
<dbReference type="GO" id="GO:0071636">
    <property type="term" value="P:positive regulation of transforming growth factor beta production"/>
    <property type="evidence" value="ECO:0007669"/>
    <property type="project" value="Ensembl"/>
</dbReference>
<dbReference type="GO" id="GO:0045944">
    <property type="term" value="P:positive regulation of transcription by RNA polymerase II"/>
    <property type="evidence" value="ECO:0007669"/>
    <property type="project" value="Ensembl"/>
</dbReference>
<evidence type="ECO:0000256" key="9">
    <source>
        <dbReference type="SAM" id="Phobius"/>
    </source>
</evidence>
<dbReference type="Gene3D" id="2.60.40.10">
    <property type="entry name" value="Immunoglobulins"/>
    <property type="match status" value="2"/>
</dbReference>
<evidence type="ECO:0000256" key="8">
    <source>
        <dbReference type="ARBA" id="ARBA00023319"/>
    </source>
</evidence>
<name>A0A5F8G6Q8_MONDO</name>
<evidence type="ECO:0000256" key="4">
    <source>
        <dbReference type="ARBA" id="ARBA00022989"/>
    </source>
</evidence>
<dbReference type="Pfam" id="PF00047">
    <property type="entry name" value="ig"/>
    <property type="match status" value="1"/>
</dbReference>
<dbReference type="GO" id="GO:0034113">
    <property type="term" value="P:heterotypic cell-cell adhesion"/>
    <property type="evidence" value="ECO:0000318"/>
    <property type="project" value="GO_Central"/>
</dbReference>
<keyword evidence="13" id="KW-1185">Reference proteome</keyword>
<organism evidence="12 13">
    <name type="scientific">Monodelphis domestica</name>
    <name type="common">Gray short-tailed opossum</name>
    <dbReference type="NCBI Taxonomy" id="13616"/>
    <lineage>
        <taxon>Eukaryota</taxon>
        <taxon>Metazoa</taxon>
        <taxon>Chordata</taxon>
        <taxon>Craniata</taxon>
        <taxon>Vertebrata</taxon>
        <taxon>Euteleostomi</taxon>
        <taxon>Mammalia</taxon>
        <taxon>Metatheria</taxon>
        <taxon>Didelphimorphia</taxon>
        <taxon>Didelphidae</taxon>
        <taxon>Monodelphis</taxon>
    </lineage>
</organism>
<reference evidence="12" key="2">
    <citation type="submission" date="2025-08" db="UniProtKB">
        <authorList>
            <consortium name="Ensembl"/>
        </authorList>
    </citation>
    <scope>IDENTIFICATION</scope>
</reference>
<dbReference type="PANTHER" id="PTHR46841:SF3">
    <property type="entry name" value="OX-2 MEMBRANE GLYCOPROTEIN"/>
    <property type="match status" value="1"/>
</dbReference>
<evidence type="ECO:0000256" key="10">
    <source>
        <dbReference type="SAM" id="SignalP"/>
    </source>
</evidence>
<feature type="domain" description="Ig-like" evidence="11">
    <location>
        <begin position="143"/>
        <end position="228"/>
    </location>
</feature>
<dbReference type="Bgee" id="ENSMODG00000043948">
    <property type="expression patterns" value="Expressed in skeleton of lower jaw and 20 other cell types or tissues"/>
</dbReference>
<keyword evidence="5 9" id="KW-0472">Membrane</keyword>
<dbReference type="GO" id="GO:0150079">
    <property type="term" value="P:negative regulation of neuroinflammatory response"/>
    <property type="evidence" value="ECO:0000318"/>
    <property type="project" value="GO_Central"/>
</dbReference>
<dbReference type="SUPFAM" id="SSF48726">
    <property type="entry name" value="Immunoglobulin"/>
    <property type="match status" value="2"/>
</dbReference>
<evidence type="ECO:0000256" key="1">
    <source>
        <dbReference type="ARBA" id="ARBA00004479"/>
    </source>
</evidence>
<dbReference type="InterPro" id="IPR003599">
    <property type="entry name" value="Ig_sub"/>
</dbReference>
<reference evidence="12 13" key="1">
    <citation type="journal article" date="2007" name="Nature">
        <title>Genome of the marsupial Monodelphis domestica reveals innovation in non-coding sequences.</title>
        <authorList>
            <person name="Mikkelsen T.S."/>
            <person name="Wakefield M.J."/>
            <person name="Aken B."/>
            <person name="Amemiya C.T."/>
            <person name="Chang J.L."/>
            <person name="Duke S."/>
            <person name="Garber M."/>
            <person name="Gentles A.J."/>
            <person name="Goodstadt L."/>
            <person name="Heger A."/>
            <person name="Jurka J."/>
            <person name="Kamal M."/>
            <person name="Mauceli E."/>
            <person name="Searle S.M."/>
            <person name="Sharpe T."/>
            <person name="Baker M.L."/>
            <person name="Batzer M.A."/>
            <person name="Benos P.V."/>
            <person name="Belov K."/>
            <person name="Clamp M."/>
            <person name="Cook A."/>
            <person name="Cuff J."/>
            <person name="Das R."/>
            <person name="Davidow L."/>
            <person name="Deakin J.E."/>
            <person name="Fazzari M.J."/>
            <person name="Glass J.L."/>
            <person name="Grabherr M."/>
            <person name="Greally J.M."/>
            <person name="Gu W."/>
            <person name="Hore T.A."/>
            <person name="Huttley G.A."/>
            <person name="Kleber M."/>
            <person name="Jirtle R.L."/>
            <person name="Koina E."/>
            <person name="Lee J.T."/>
            <person name="Mahony S."/>
            <person name="Marra M.A."/>
            <person name="Miller R.D."/>
            <person name="Nicholls R.D."/>
            <person name="Oda M."/>
            <person name="Papenfuss A.T."/>
            <person name="Parra Z.E."/>
            <person name="Pollock D.D."/>
            <person name="Ray D.A."/>
            <person name="Schein J.E."/>
            <person name="Speed T.P."/>
            <person name="Thompson K."/>
            <person name="VandeBerg J.L."/>
            <person name="Wade C.M."/>
            <person name="Walker J.A."/>
            <person name="Waters P.D."/>
            <person name="Webber C."/>
            <person name="Weidman J.R."/>
            <person name="Xie X."/>
            <person name="Zody M.C."/>
            <person name="Baldwin J."/>
            <person name="Abdouelleil A."/>
            <person name="Abdulkadir J."/>
            <person name="Abebe A."/>
            <person name="Abera B."/>
            <person name="Abreu J."/>
            <person name="Acer S.C."/>
            <person name="Aftuck L."/>
            <person name="Alexander A."/>
            <person name="An P."/>
            <person name="Anderson E."/>
            <person name="Anderson S."/>
            <person name="Arachi H."/>
            <person name="Azer M."/>
            <person name="Bachantsang P."/>
            <person name="Barry A."/>
            <person name="Bayul T."/>
            <person name="Berlin A."/>
            <person name="Bessette D."/>
            <person name="Bloom T."/>
            <person name="Bloom T."/>
            <person name="Boguslavskiy L."/>
            <person name="Bonnet C."/>
            <person name="Boukhgalter B."/>
            <person name="Bourzgui I."/>
            <person name="Brown A."/>
            <person name="Cahill P."/>
            <person name="Channer S."/>
            <person name="Cheshatsang Y."/>
            <person name="Chuda L."/>
            <person name="Citroen M."/>
            <person name="Collymore A."/>
            <person name="Cooke P."/>
            <person name="Costello M."/>
            <person name="D'Aco K."/>
            <person name="Daza R."/>
            <person name="De Haan G."/>
            <person name="DeGray S."/>
            <person name="DeMaso C."/>
            <person name="Dhargay N."/>
            <person name="Dooley K."/>
            <person name="Dooley E."/>
            <person name="Doricent M."/>
            <person name="Dorje P."/>
            <person name="Dorjee K."/>
            <person name="Dupes A."/>
            <person name="Elong R."/>
            <person name="Falk J."/>
            <person name="Farina A."/>
            <person name="Faro S."/>
            <person name="Ferguson D."/>
            <person name="Fisher S."/>
            <person name="Foley C.D."/>
            <person name="Franke A."/>
            <person name="Friedrich D."/>
            <person name="Gadbois L."/>
            <person name="Gearin G."/>
            <person name="Gearin C.R."/>
            <person name="Giannoukos G."/>
            <person name="Goode T."/>
            <person name="Graham J."/>
            <person name="Grandbois E."/>
            <person name="Grewal S."/>
            <person name="Gyaltsen K."/>
            <person name="Hafez N."/>
            <person name="Hagos B."/>
            <person name="Hall J."/>
            <person name="Henson C."/>
            <person name="Hollinger A."/>
            <person name="Honan T."/>
            <person name="Huard M.D."/>
            <person name="Hughes L."/>
            <person name="Hurhula B."/>
            <person name="Husby M.E."/>
            <person name="Kamat A."/>
            <person name="Kanga B."/>
            <person name="Kashin S."/>
            <person name="Khazanovich D."/>
            <person name="Kisner P."/>
            <person name="Lance K."/>
            <person name="Lara M."/>
            <person name="Lee W."/>
            <person name="Lennon N."/>
            <person name="Letendre F."/>
            <person name="LeVine R."/>
            <person name="Lipovsky A."/>
            <person name="Liu X."/>
            <person name="Liu J."/>
            <person name="Liu S."/>
            <person name="Lokyitsang T."/>
            <person name="Lokyitsang Y."/>
            <person name="Lubonja R."/>
            <person name="Lui A."/>
            <person name="MacDonald P."/>
            <person name="Magnisalis V."/>
            <person name="Maru K."/>
            <person name="Matthews C."/>
            <person name="McCusker W."/>
            <person name="McDonough S."/>
            <person name="Mehta T."/>
            <person name="Meldrim J."/>
            <person name="Meneus L."/>
            <person name="Mihai O."/>
            <person name="Mihalev A."/>
            <person name="Mihova T."/>
            <person name="Mittelman R."/>
            <person name="Mlenga V."/>
            <person name="Montmayeur A."/>
            <person name="Mulrain L."/>
            <person name="Navidi A."/>
            <person name="Naylor J."/>
            <person name="Negash T."/>
            <person name="Nguyen T."/>
            <person name="Nguyen N."/>
            <person name="Nicol R."/>
            <person name="Norbu C."/>
            <person name="Norbu N."/>
            <person name="Novod N."/>
            <person name="O'Neill B."/>
            <person name="Osman S."/>
            <person name="Markiewicz E."/>
            <person name="Oyono O.L."/>
            <person name="Patti C."/>
            <person name="Phunkhang P."/>
            <person name="Pierre F."/>
            <person name="Priest M."/>
            <person name="Raghuraman S."/>
            <person name="Rege F."/>
            <person name="Reyes R."/>
            <person name="Rise C."/>
            <person name="Rogov P."/>
            <person name="Ross K."/>
            <person name="Ryan E."/>
            <person name="Settipalli S."/>
            <person name="Shea T."/>
            <person name="Sherpa N."/>
            <person name="Shi L."/>
            <person name="Shih D."/>
            <person name="Sparrow T."/>
            <person name="Spaulding J."/>
            <person name="Stalker J."/>
            <person name="Stange-Thomann N."/>
            <person name="Stavropoulos S."/>
            <person name="Stone C."/>
            <person name="Strader C."/>
            <person name="Tesfaye S."/>
            <person name="Thomson T."/>
            <person name="Thoulutsang Y."/>
            <person name="Thoulutsang D."/>
            <person name="Topham K."/>
            <person name="Topping I."/>
            <person name="Tsamla T."/>
            <person name="Vassiliev H."/>
            <person name="Vo A."/>
            <person name="Wangchuk T."/>
            <person name="Wangdi T."/>
            <person name="Weiand M."/>
            <person name="Wilkinson J."/>
            <person name="Wilson A."/>
            <person name="Yadav S."/>
            <person name="Young G."/>
            <person name="Yu Q."/>
            <person name="Zembek L."/>
            <person name="Zhong D."/>
            <person name="Zimmer A."/>
            <person name="Zwirko Z."/>
            <person name="Jaffe D.B."/>
            <person name="Alvarez P."/>
            <person name="Brockman W."/>
            <person name="Butler J."/>
            <person name="Chin C."/>
            <person name="Gnerre S."/>
            <person name="MacCallum I."/>
            <person name="Graves J.A."/>
            <person name="Ponting C.P."/>
            <person name="Breen M."/>
            <person name="Samollow P.B."/>
            <person name="Lander E.S."/>
            <person name="Lindblad-Toh K."/>
        </authorList>
    </citation>
    <scope>NUCLEOTIDE SEQUENCE [LARGE SCALE GENOMIC DNA]</scope>
</reference>
<dbReference type="FunCoup" id="A0A5F8G6Q8">
    <property type="interactions" value="23"/>
</dbReference>
<evidence type="ECO:0000256" key="2">
    <source>
        <dbReference type="ARBA" id="ARBA00022692"/>
    </source>
</evidence>
<dbReference type="GO" id="GO:0098632">
    <property type="term" value="F:cell-cell adhesion mediator activity"/>
    <property type="evidence" value="ECO:0000318"/>
    <property type="project" value="GO_Central"/>
</dbReference>
<dbReference type="InParanoid" id="A0A5F8G6Q8"/>
<dbReference type="KEGG" id="mdo:100011913"/>
<dbReference type="InterPro" id="IPR007110">
    <property type="entry name" value="Ig-like_dom"/>
</dbReference>
<sequence>MERQVHERFFCPSSTYSLIWSLTIVMLCWAQGKVITENETVPLERPASLKCSLSTPQEALIVTWQKLSKGRPENIATYSMAHGVVIQKPYQNKIEMTQQGLSESTITFLRTTPEDEHCYSCIFNIFGSEAVSGKTCLKLYVQPKVFLNYEFSGDHLNVTCSAIGRPSPVISWKVSGLVAQNTNESNNNLNGTTSVTSTLHIKDFEKWAEKKIVCNVQHMESTMDYNVTPSKGGTGHHVSVPIMVSVLVSVVLLVTLVIILLYWKYRHQSKGI</sequence>
<dbReference type="InterPro" id="IPR036179">
    <property type="entry name" value="Ig-like_dom_sf"/>
</dbReference>
<dbReference type="InterPro" id="IPR013162">
    <property type="entry name" value="CD80_C2-set"/>
</dbReference>
<dbReference type="GO" id="GO:0043025">
    <property type="term" value="C:neuronal cell body"/>
    <property type="evidence" value="ECO:0000318"/>
    <property type="project" value="GO_Central"/>
</dbReference>
<proteinExistence type="predicted"/>
<dbReference type="GO" id="GO:0043124">
    <property type="term" value="P:negative regulation of canonical NF-kappaB signal transduction"/>
    <property type="evidence" value="ECO:0007669"/>
    <property type="project" value="Ensembl"/>
</dbReference>
<dbReference type="OrthoDB" id="8749387at2759"/>
<keyword evidence="4 9" id="KW-1133">Transmembrane helix</keyword>
<evidence type="ECO:0000313" key="12">
    <source>
        <dbReference type="Ensembl" id="ENSMODP00000043124.1"/>
    </source>
</evidence>
<feature type="chain" id="PRO_5023835027" evidence="10">
    <location>
        <begin position="31"/>
        <end position="272"/>
    </location>
</feature>
<keyword evidence="7" id="KW-0325">Glycoprotein</keyword>